<organism evidence="2 3">
    <name type="scientific">Pycnococcus provasolii</name>
    <dbReference type="NCBI Taxonomy" id="41880"/>
    <lineage>
        <taxon>Eukaryota</taxon>
        <taxon>Viridiplantae</taxon>
        <taxon>Chlorophyta</taxon>
        <taxon>Pseudoscourfieldiophyceae</taxon>
        <taxon>Pseudoscourfieldiales</taxon>
        <taxon>Pycnococcaceae</taxon>
        <taxon>Pycnococcus</taxon>
    </lineage>
</organism>
<comment type="caution">
    <text evidence="2">The sequence shown here is derived from an EMBL/GenBank/DDBJ whole genome shotgun (WGS) entry which is preliminary data.</text>
</comment>
<reference evidence="2" key="1">
    <citation type="submission" date="2020-10" db="EMBL/GenBank/DDBJ databases">
        <title>Unveiling of a novel bifunctional photoreceptor, Dualchrome1, isolated from a cosmopolitan green alga.</title>
        <authorList>
            <person name="Suzuki S."/>
            <person name="Kawachi M."/>
        </authorList>
    </citation>
    <scope>NUCLEOTIDE SEQUENCE</scope>
    <source>
        <strain evidence="2">NIES 2893</strain>
    </source>
</reference>
<gene>
    <name evidence="2" type="ORF">PPROV_000233800</name>
</gene>
<evidence type="ECO:0000256" key="1">
    <source>
        <dbReference type="SAM" id="MobiDB-lite"/>
    </source>
</evidence>
<dbReference type="AlphaFoldDB" id="A0A830HAU3"/>
<protein>
    <submittedName>
        <fullName evidence="2">Uncharacterized protein</fullName>
    </submittedName>
</protein>
<dbReference type="Proteomes" id="UP000660262">
    <property type="component" value="Unassembled WGS sequence"/>
</dbReference>
<dbReference type="EMBL" id="BNJQ01000005">
    <property type="protein sequence ID" value="GHP03583.1"/>
    <property type="molecule type" value="Genomic_DNA"/>
</dbReference>
<feature type="compositionally biased region" description="Gly residues" evidence="1">
    <location>
        <begin position="14"/>
        <end position="30"/>
    </location>
</feature>
<keyword evidence="3" id="KW-1185">Reference proteome</keyword>
<sequence>MMKKAAKKNPNFDFGGGGGGDRGGGGGGGRAALDSSLSLHRRLRQSASTGTIRLCGLNLTVLPADDVLAVMMGEYKYDDADTTSTYTSSQAFSSSSSPKWWETNQITKVDISNNQITNLPPDYYARTQTNSSACQLHGGRIDEVTSSSFRLSRALDESGKYVFVVVPAGQNAPTINDVLRLRGGGDASPLACGVVQVSAGYVEANRTIFGRPLLRVNKSKTDASVNDFFYGMDVESGETRASSQTLSRQCFERKVPIIAATTSVDRIDRSFYGLGSFTADTDSLLEAEPAFLYADGSSPPFSLTELDAQAELILDHLRLHSHLLA</sequence>
<evidence type="ECO:0000313" key="3">
    <source>
        <dbReference type="Proteomes" id="UP000660262"/>
    </source>
</evidence>
<evidence type="ECO:0000313" key="2">
    <source>
        <dbReference type="EMBL" id="GHP03583.1"/>
    </source>
</evidence>
<feature type="region of interest" description="Disordered" evidence="1">
    <location>
        <begin position="1"/>
        <end position="33"/>
    </location>
</feature>
<name>A0A830HAU3_9CHLO</name>
<accession>A0A830HAU3</accession>
<proteinExistence type="predicted"/>